<sequence>MAALIALINGRREFANQGTSGIAPTPYRPT</sequence>
<accession>A0A316HTM0</accession>
<evidence type="ECO:0000313" key="1">
    <source>
        <dbReference type="EMBL" id="PWK84529.1"/>
    </source>
</evidence>
<dbReference type="Proteomes" id="UP000246005">
    <property type="component" value="Unassembled WGS sequence"/>
</dbReference>
<dbReference type="AlphaFoldDB" id="A0A316HTM0"/>
<organism evidence="1 2">
    <name type="scientific">Lentzea atacamensis</name>
    <dbReference type="NCBI Taxonomy" id="531938"/>
    <lineage>
        <taxon>Bacteria</taxon>
        <taxon>Bacillati</taxon>
        <taxon>Actinomycetota</taxon>
        <taxon>Actinomycetes</taxon>
        <taxon>Pseudonocardiales</taxon>
        <taxon>Pseudonocardiaceae</taxon>
        <taxon>Lentzea</taxon>
    </lineage>
</organism>
<reference evidence="1 2" key="1">
    <citation type="submission" date="2018-05" db="EMBL/GenBank/DDBJ databases">
        <title>Genomic Encyclopedia of Type Strains, Phase IV (KMG-IV): sequencing the most valuable type-strain genomes for metagenomic binning, comparative biology and taxonomic classification.</title>
        <authorList>
            <person name="Goeker M."/>
        </authorList>
    </citation>
    <scope>NUCLEOTIDE SEQUENCE [LARGE SCALE GENOMIC DNA]</scope>
    <source>
        <strain evidence="1 2">DSM 45480</strain>
    </source>
</reference>
<proteinExistence type="predicted"/>
<gene>
    <name evidence="1" type="ORF">C8D88_108144</name>
</gene>
<evidence type="ECO:0000313" key="2">
    <source>
        <dbReference type="Proteomes" id="UP000246005"/>
    </source>
</evidence>
<comment type="caution">
    <text evidence="1">The sequence shown here is derived from an EMBL/GenBank/DDBJ whole genome shotgun (WGS) entry which is preliminary data.</text>
</comment>
<name>A0A316HTM0_9PSEU</name>
<dbReference type="EMBL" id="QGHB01000008">
    <property type="protein sequence ID" value="PWK84529.1"/>
    <property type="molecule type" value="Genomic_DNA"/>
</dbReference>
<protein>
    <submittedName>
        <fullName evidence="1">Uncharacterized protein</fullName>
    </submittedName>
</protein>